<dbReference type="PROSITE" id="PS51898">
    <property type="entry name" value="TYR_RECOMBINASE"/>
    <property type="match status" value="1"/>
</dbReference>
<reference evidence="9" key="1">
    <citation type="submission" date="2017-09" db="EMBL/GenBank/DDBJ databases">
        <title>Depth-based differentiation of microbial function through sediment-hosted aquifers and enrichment of novel symbionts in the deep terrestrial subsurface.</title>
        <authorList>
            <person name="Probst A.J."/>
            <person name="Ladd B."/>
            <person name="Jarett J.K."/>
            <person name="Geller-Mcgrath D.E."/>
            <person name="Sieber C.M.K."/>
            <person name="Emerson J.B."/>
            <person name="Anantharaman K."/>
            <person name="Thomas B.C."/>
            <person name="Malmstrom R."/>
            <person name="Stieglmeier M."/>
            <person name="Klingl A."/>
            <person name="Woyke T."/>
            <person name="Ryan C.M."/>
            <person name="Banfield J.F."/>
        </authorList>
    </citation>
    <scope>NUCLEOTIDE SEQUENCE [LARGE SCALE GENOMIC DNA]</scope>
</reference>
<evidence type="ECO:0000256" key="2">
    <source>
        <dbReference type="ARBA" id="ARBA00022908"/>
    </source>
</evidence>
<dbReference type="InterPro" id="IPR013762">
    <property type="entry name" value="Integrase-like_cat_sf"/>
</dbReference>
<keyword evidence="3 5" id="KW-0238">DNA-binding</keyword>
<dbReference type="Gene3D" id="1.10.150.130">
    <property type="match status" value="1"/>
</dbReference>
<feature type="domain" description="Tyr recombinase" evidence="6">
    <location>
        <begin position="126"/>
        <end position="313"/>
    </location>
</feature>
<dbReference type="PROSITE" id="PS51900">
    <property type="entry name" value="CB"/>
    <property type="match status" value="1"/>
</dbReference>
<dbReference type="Proteomes" id="UP000228906">
    <property type="component" value="Unassembled WGS sequence"/>
</dbReference>
<dbReference type="InterPro" id="IPR004107">
    <property type="entry name" value="Integrase_SAM-like_N"/>
</dbReference>
<dbReference type="InterPro" id="IPR010998">
    <property type="entry name" value="Integrase_recombinase_N"/>
</dbReference>
<protein>
    <recommendedName>
        <fullName evidence="10">Tyrosine recombinase XerC</fullName>
    </recommendedName>
</protein>
<name>A0A2H0UVF0_9BACT</name>
<evidence type="ECO:0000256" key="5">
    <source>
        <dbReference type="PROSITE-ProRule" id="PRU01248"/>
    </source>
</evidence>
<dbReference type="AlphaFoldDB" id="A0A2H0UVF0"/>
<evidence type="ECO:0000259" key="7">
    <source>
        <dbReference type="PROSITE" id="PS51900"/>
    </source>
</evidence>
<evidence type="ECO:0008006" key="10">
    <source>
        <dbReference type="Google" id="ProtNLM"/>
    </source>
</evidence>
<evidence type="ECO:0000256" key="1">
    <source>
        <dbReference type="ARBA" id="ARBA00008857"/>
    </source>
</evidence>
<dbReference type="GO" id="GO:0006310">
    <property type="term" value="P:DNA recombination"/>
    <property type="evidence" value="ECO:0007669"/>
    <property type="project" value="UniProtKB-KW"/>
</dbReference>
<dbReference type="EMBL" id="PFAV01000073">
    <property type="protein sequence ID" value="PIR90836.1"/>
    <property type="molecule type" value="Genomic_DNA"/>
</dbReference>
<dbReference type="InterPro" id="IPR044068">
    <property type="entry name" value="CB"/>
</dbReference>
<dbReference type="Pfam" id="PF02899">
    <property type="entry name" value="Phage_int_SAM_1"/>
    <property type="match status" value="1"/>
</dbReference>
<dbReference type="SUPFAM" id="SSF56349">
    <property type="entry name" value="DNA breaking-rejoining enzymes"/>
    <property type="match status" value="1"/>
</dbReference>
<dbReference type="GO" id="GO:0003677">
    <property type="term" value="F:DNA binding"/>
    <property type="evidence" value="ECO:0007669"/>
    <property type="project" value="UniProtKB-UniRule"/>
</dbReference>
<evidence type="ECO:0000313" key="9">
    <source>
        <dbReference type="Proteomes" id="UP000228906"/>
    </source>
</evidence>
<evidence type="ECO:0000259" key="6">
    <source>
        <dbReference type="PROSITE" id="PS51898"/>
    </source>
</evidence>
<comment type="caution">
    <text evidence="8">The sequence shown here is derived from an EMBL/GenBank/DDBJ whole genome shotgun (WGS) entry which is preliminary data.</text>
</comment>
<organism evidence="8 9">
    <name type="scientific">bacterium (Candidatus Gribaldobacteria) CG10_big_fil_rev_8_21_14_0_10_41_12</name>
    <dbReference type="NCBI Taxonomy" id="2014277"/>
    <lineage>
        <taxon>Bacteria</taxon>
        <taxon>Candidatus Gribaldobacteria</taxon>
    </lineage>
</organism>
<accession>A0A2H0UVF0</accession>
<sequence>MEKNSIPIPQHFNNFLDWLEIEKGLRSKSQENYARFLQKFLSWLKENKLEELKPHELTPEHIWQYRAYLARQPLPHLKNQEIRTLKKTTQNYYLIALRSLLNYFADRDILCLPSEKIKLPKEKDGKIVSFLNLEQVENLFLSPDVSKIYGLRDRAILEAFFSTGMRIAELLSLNREQIKIKPDTKELEITILGKGGRARNIYFSQRAIHWLKEYLNKRTDTEKALFVNHHSKKIDSCGRLTARLVQKNIKKYAILAGLPLTTTPHVMRHSFATDLLEQGVDFRILQEFLGHKSPLSTQIYAHVTNKKLRDIHQKFHSGNKSEN</sequence>
<dbReference type="GO" id="GO:0015074">
    <property type="term" value="P:DNA integration"/>
    <property type="evidence" value="ECO:0007669"/>
    <property type="project" value="UniProtKB-KW"/>
</dbReference>
<dbReference type="PANTHER" id="PTHR30349:SF41">
    <property type="entry name" value="INTEGRASE_RECOMBINASE PROTEIN MJ0367-RELATED"/>
    <property type="match status" value="1"/>
</dbReference>
<dbReference type="InterPro" id="IPR011010">
    <property type="entry name" value="DNA_brk_join_enz"/>
</dbReference>
<evidence type="ECO:0000313" key="8">
    <source>
        <dbReference type="EMBL" id="PIR90836.1"/>
    </source>
</evidence>
<proteinExistence type="inferred from homology"/>
<dbReference type="PANTHER" id="PTHR30349">
    <property type="entry name" value="PHAGE INTEGRASE-RELATED"/>
    <property type="match status" value="1"/>
</dbReference>
<dbReference type="Gene3D" id="1.10.443.10">
    <property type="entry name" value="Intergrase catalytic core"/>
    <property type="match status" value="1"/>
</dbReference>
<keyword evidence="2" id="KW-0229">DNA integration</keyword>
<comment type="similarity">
    <text evidence="1">Belongs to the 'phage' integrase family.</text>
</comment>
<gene>
    <name evidence="8" type="ORF">COU03_03950</name>
</gene>
<dbReference type="InterPro" id="IPR050090">
    <property type="entry name" value="Tyrosine_recombinase_XerCD"/>
</dbReference>
<evidence type="ECO:0000256" key="4">
    <source>
        <dbReference type="ARBA" id="ARBA00023172"/>
    </source>
</evidence>
<dbReference type="InterPro" id="IPR002104">
    <property type="entry name" value="Integrase_catalytic"/>
</dbReference>
<evidence type="ECO:0000256" key="3">
    <source>
        <dbReference type="ARBA" id="ARBA00023125"/>
    </source>
</evidence>
<dbReference type="Pfam" id="PF00589">
    <property type="entry name" value="Phage_integrase"/>
    <property type="match status" value="1"/>
</dbReference>
<keyword evidence="4" id="KW-0233">DNA recombination</keyword>
<feature type="domain" description="Core-binding (CB)" evidence="7">
    <location>
        <begin position="6"/>
        <end position="105"/>
    </location>
</feature>